<dbReference type="EMBL" id="NFZW01000019">
    <property type="protein sequence ID" value="RFA33816.1"/>
    <property type="molecule type" value="Genomic_DNA"/>
</dbReference>
<evidence type="ECO:0000256" key="5">
    <source>
        <dbReference type="ARBA" id="ARBA00023136"/>
    </source>
</evidence>
<dbReference type="InterPro" id="IPR050790">
    <property type="entry name" value="ExbB/TolQ_transport"/>
</dbReference>
<evidence type="ECO:0000256" key="4">
    <source>
        <dbReference type="ARBA" id="ARBA00022989"/>
    </source>
</evidence>
<accession>A0A3E0WPA0</accession>
<dbReference type="GO" id="GO:0017038">
    <property type="term" value="P:protein import"/>
    <property type="evidence" value="ECO:0007669"/>
    <property type="project" value="TreeGrafter"/>
</dbReference>
<evidence type="ECO:0000256" key="6">
    <source>
        <dbReference type="RuleBase" id="RU004057"/>
    </source>
</evidence>
<keyword evidence="6" id="KW-0653">Protein transport</keyword>
<dbReference type="Pfam" id="PF01618">
    <property type="entry name" value="MotA_ExbB"/>
    <property type="match status" value="1"/>
</dbReference>
<keyword evidence="10" id="KW-1185">Reference proteome</keyword>
<evidence type="ECO:0000313" key="10">
    <source>
        <dbReference type="Proteomes" id="UP000256763"/>
    </source>
</evidence>
<dbReference type="InterPro" id="IPR002898">
    <property type="entry name" value="MotA_ExbB_proton_chnl"/>
</dbReference>
<feature type="transmembrane region" description="Helical" evidence="7">
    <location>
        <begin position="95"/>
        <end position="119"/>
    </location>
</feature>
<dbReference type="PANTHER" id="PTHR30625:SF11">
    <property type="entry name" value="MOTA_TOLQ_EXBB PROTON CHANNEL DOMAIN-CONTAINING PROTEIN"/>
    <property type="match status" value="1"/>
</dbReference>
<keyword evidence="2" id="KW-1003">Cell membrane</keyword>
<reference evidence="10" key="1">
    <citation type="submission" date="2017-05" db="EMBL/GenBank/DDBJ databases">
        <authorList>
            <person name="Sharma S."/>
            <person name="Sidhu C."/>
            <person name="Pinnaka A.K."/>
        </authorList>
    </citation>
    <scope>NUCLEOTIDE SEQUENCE [LARGE SCALE GENOMIC DNA]</scope>
    <source>
        <strain evidence="10">AK93</strain>
    </source>
</reference>
<feature type="domain" description="MotA/TolQ/ExbB proton channel" evidence="8">
    <location>
        <begin position="56"/>
        <end position="176"/>
    </location>
</feature>
<keyword evidence="4 7" id="KW-1133">Transmembrane helix</keyword>
<gene>
    <name evidence="9" type="ORF">CAL65_16730</name>
</gene>
<dbReference type="Proteomes" id="UP000256763">
    <property type="component" value="Unassembled WGS sequence"/>
</dbReference>
<comment type="caution">
    <text evidence="9">The sequence shown here is derived from an EMBL/GenBank/DDBJ whole genome shotgun (WGS) entry which is preliminary data.</text>
</comment>
<evidence type="ECO:0000256" key="1">
    <source>
        <dbReference type="ARBA" id="ARBA00004651"/>
    </source>
</evidence>
<protein>
    <submittedName>
        <fullName evidence="9">Biopolymer transporter ExbB</fullName>
    </submittedName>
</protein>
<keyword evidence="3 7" id="KW-0812">Transmembrane</keyword>
<evidence type="ECO:0000256" key="2">
    <source>
        <dbReference type="ARBA" id="ARBA00022475"/>
    </source>
</evidence>
<comment type="subcellular location">
    <subcellularLocation>
        <location evidence="1">Cell membrane</location>
        <topology evidence="1">Multi-pass membrane protein</topology>
    </subcellularLocation>
    <subcellularLocation>
        <location evidence="6">Membrane</location>
        <topology evidence="6">Multi-pass membrane protein</topology>
    </subcellularLocation>
</comment>
<dbReference type="PANTHER" id="PTHR30625">
    <property type="entry name" value="PROTEIN TOLQ"/>
    <property type="match status" value="1"/>
</dbReference>
<dbReference type="GO" id="GO:0005886">
    <property type="term" value="C:plasma membrane"/>
    <property type="evidence" value="ECO:0007669"/>
    <property type="project" value="UniProtKB-SubCell"/>
</dbReference>
<comment type="similarity">
    <text evidence="6">Belongs to the exbB/tolQ family.</text>
</comment>
<evidence type="ECO:0000259" key="8">
    <source>
        <dbReference type="Pfam" id="PF01618"/>
    </source>
</evidence>
<feature type="transmembrane region" description="Helical" evidence="7">
    <location>
        <begin position="139"/>
        <end position="161"/>
    </location>
</feature>
<keyword evidence="6" id="KW-0813">Transport</keyword>
<dbReference type="AlphaFoldDB" id="A0A3E0WPA0"/>
<dbReference type="OrthoDB" id="4045at2"/>
<proteinExistence type="inferred from homology"/>
<keyword evidence="5 7" id="KW-0472">Membrane</keyword>
<name>A0A3E0WPA0_9GAMM</name>
<evidence type="ECO:0000256" key="7">
    <source>
        <dbReference type="SAM" id="Phobius"/>
    </source>
</evidence>
<evidence type="ECO:0000313" key="9">
    <source>
        <dbReference type="EMBL" id="RFA33816.1"/>
    </source>
</evidence>
<evidence type="ECO:0000256" key="3">
    <source>
        <dbReference type="ARBA" id="ARBA00022692"/>
    </source>
</evidence>
<organism evidence="9 10">
    <name type="scientific">Alkalilimnicola ehrlichii</name>
    <dbReference type="NCBI Taxonomy" id="351052"/>
    <lineage>
        <taxon>Bacteria</taxon>
        <taxon>Pseudomonadati</taxon>
        <taxon>Pseudomonadota</taxon>
        <taxon>Gammaproteobacteria</taxon>
        <taxon>Chromatiales</taxon>
        <taxon>Ectothiorhodospiraceae</taxon>
        <taxon>Alkalilimnicola</taxon>
    </lineage>
</organism>
<sequence length="202" mass="21846">MLPIIVCSIIAMAIVAERLWTLRRPRIIPQHLVAQVWHQLKKGKLDNAQLQQIKSSSPLGRILAAGLVNAHHERTVMLESIEDAGRHEVHGLERYLNMLGTIAAISPLLGLLGTVIGMIKVFGAIQLQGLGNTGALAGGISEALVTTAAGLVVAIPALMAYRYLRRHVDGLVVDMEQEALKLVEAIHGQRERGREMAVEAVG</sequence>